<name>A0A4R4URI8_9ACTN</name>
<keyword evidence="4" id="KW-1185">Reference proteome</keyword>
<organism evidence="3 4">
    <name type="scientific">Nonomuraea deserti</name>
    <dbReference type="NCBI Taxonomy" id="1848322"/>
    <lineage>
        <taxon>Bacteria</taxon>
        <taxon>Bacillati</taxon>
        <taxon>Actinomycetota</taxon>
        <taxon>Actinomycetes</taxon>
        <taxon>Streptosporangiales</taxon>
        <taxon>Streptosporangiaceae</taxon>
        <taxon>Nonomuraea</taxon>
    </lineage>
</organism>
<reference evidence="3 4" key="1">
    <citation type="submission" date="2019-03" db="EMBL/GenBank/DDBJ databases">
        <title>Draft genome sequences of novel Actinobacteria.</title>
        <authorList>
            <person name="Sahin N."/>
            <person name="Ay H."/>
            <person name="Saygin H."/>
        </authorList>
    </citation>
    <scope>NUCLEOTIDE SEQUENCE [LARGE SCALE GENOMIC DNA]</scope>
    <source>
        <strain evidence="3 4">KC310</strain>
    </source>
</reference>
<proteinExistence type="predicted"/>
<dbReference type="RefSeq" id="WP_132603801.1">
    <property type="nucleotide sequence ID" value="NZ_SMKO01000176.1"/>
</dbReference>
<accession>A0A4R4URI8</accession>
<gene>
    <name evidence="3" type="ORF">E1292_39775</name>
</gene>
<dbReference type="EMBL" id="SMKO01000176">
    <property type="protein sequence ID" value="TDC94651.1"/>
    <property type="molecule type" value="Genomic_DNA"/>
</dbReference>
<evidence type="ECO:0000313" key="3">
    <source>
        <dbReference type="EMBL" id="TDC94651.1"/>
    </source>
</evidence>
<dbReference type="Gene3D" id="2.120.10.10">
    <property type="match status" value="2"/>
</dbReference>
<comment type="caution">
    <text evidence="3">The sequence shown here is derived from an EMBL/GenBank/DDBJ whole genome shotgun (WGS) entry which is preliminary data.</text>
</comment>
<feature type="compositionally biased region" description="Gly residues" evidence="1">
    <location>
        <begin position="174"/>
        <end position="186"/>
    </location>
</feature>
<evidence type="ECO:0000256" key="1">
    <source>
        <dbReference type="SAM" id="MobiDB-lite"/>
    </source>
</evidence>
<sequence length="499" mass="50413">MSVPAVVAATLLLTSSSPAAAAVPLTEIGSDAYANAASQHGTQAGPDTFQWGSAIVTAHQSGRFFDGGATGIAFAASPDNGGTWTKGVLPGITTFGGGAHDRVSDPSVAYDARHRVWLIASLALSEQGGITGTAVLASRSADGGRTWDAPVTVATAGEPGEAREAGDGSDRGDGGGGDGGGGDGGGGDLDKSWIVCDNTPSSPFYGHCHATYDDHAAGNTITMARSSDGGLTWTVTATPENGLGGQPVVRPDGAVVVPYLSDEDEIRSIRSSDGGASWEPSVLVTAVRRHTVAGGLRAAPLPSAETDATGAVYVAWHDCRFQYQCSGNDIVLSRSATGEEWSHVMRATSDGGDHFIPGLGVDRASAGGTVRLALTYYRYPDAACTAATCRLTVGYTSSTNGGATWAAPEELHGAMPLDWFADTAQGRMAGDYISTSVVPGGQAHAAFTVAAPPSGGAFDVRTYTVTGGLPITGGGPAPISVEVATAMGEETPDPPATAR</sequence>
<dbReference type="InterPro" id="IPR036278">
    <property type="entry name" value="Sialidase_sf"/>
</dbReference>
<keyword evidence="2" id="KW-0732">Signal</keyword>
<dbReference type="Proteomes" id="UP000295258">
    <property type="component" value="Unassembled WGS sequence"/>
</dbReference>
<feature type="region of interest" description="Disordered" evidence="1">
    <location>
        <begin position="141"/>
        <end position="186"/>
    </location>
</feature>
<dbReference type="AlphaFoldDB" id="A0A4R4URI8"/>
<dbReference type="CDD" id="cd15482">
    <property type="entry name" value="Sialidase_non-viral"/>
    <property type="match status" value="2"/>
</dbReference>
<evidence type="ECO:0000256" key="2">
    <source>
        <dbReference type="SAM" id="SignalP"/>
    </source>
</evidence>
<feature type="chain" id="PRO_5020732896" evidence="2">
    <location>
        <begin position="22"/>
        <end position="499"/>
    </location>
</feature>
<evidence type="ECO:0000313" key="4">
    <source>
        <dbReference type="Proteomes" id="UP000295258"/>
    </source>
</evidence>
<feature type="compositionally biased region" description="Basic and acidic residues" evidence="1">
    <location>
        <begin position="160"/>
        <end position="173"/>
    </location>
</feature>
<feature type="signal peptide" evidence="2">
    <location>
        <begin position="1"/>
        <end position="21"/>
    </location>
</feature>
<protein>
    <submittedName>
        <fullName evidence="3">Exo-alpha-sialidase</fullName>
    </submittedName>
</protein>
<dbReference type="SUPFAM" id="SSF50939">
    <property type="entry name" value="Sialidases"/>
    <property type="match status" value="2"/>
</dbReference>